<name>A0A4Z2IKK5_9TELE</name>
<accession>A0A4Z2IKK5</accession>
<keyword evidence="2" id="KW-1185">Reference proteome</keyword>
<protein>
    <submittedName>
        <fullName evidence="1">Uncharacterized protein</fullName>
    </submittedName>
</protein>
<gene>
    <name evidence="1" type="ORF">EYF80_012011</name>
</gene>
<comment type="caution">
    <text evidence="1">The sequence shown here is derived from an EMBL/GenBank/DDBJ whole genome shotgun (WGS) entry which is preliminary data.</text>
</comment>
<proteinExistence type="predicted"/>
<dbReference type="Proteomes" id="UP000314294">
    <property type="component" value="Unassembled WGS sequence"/>
</dbReference>
<dbReference type="EMBL" id="SRLO01000080">
    <property type="protein sequence ID" value="TNN77713.1"/>
    <property type="molecule type" value="Genomic_DNA"/>
</dbReference>
<sequence length="63" mass="7317">MTPPPVRVEELLHLLLQWINLTTRSLLEQAAAFPTRQTKRLGQIVEGKEGAQRRKIREKAQRN</sequence>
<evidence type="ECO:0000313" key="2">
    <source>
        <dbReference type="Proteomes" id="UP000314294"/>
    </source>
</evidence>
<evidence type="ECO:0000313" key="1">
    <source>
        <dbReference type="EMBL" id="TNN77713.1"/>
    </source>
</evidence>
<reference evidence="1 2" key="1">
    <citation type="submission" date="2019-03" db="EMBL/GenBank/DDBJ databases">
        <title>First draft genome of Liparis tanakae, snailfish: a comprehensive survey of snailfish specific genes.</title>
        <authorList>
            <person name="Kim W."/>
            <person name="Song I."/>
            <person name="Jeong J.-H."/>
            <person name="Kim D."/>
            <person name="Kim S."/>
            <person name="Ryu S."/>
            <person name="Song J.Y."/>
            <person name="Lee S.K."/>
        </authorList>
    </citation>
    <scope>NUCLEOTIDE SEQUENCE [LARGE SCALE GENOMIC DNA]</scope>
    <source>
        <tissue evidence="1">Muscle</tissue>
    </source>
</reference>
<organism evidence="1 2">
    <name type="scientific">Liparis tanakae</name>
    <name type="common">Tanaka's snailfish</name>
    <dbReference type="NCBI Taxonomy" id="230148"/>
    <lineage>
        <taxon>Eukaryota</taxon>
        <taxon>Metazoa</taxon>
        <taxon>Chordata</taxon>
        <taxon>Craniata</taxon>
        <taxon>Vertebrata</taxon>
        <taxon>Euteleostomi</taxon>
        <taxon>Actinopterygii</taxon>
        <taxon>Neopterygii</taxon>
        <taxon>Teleostei</taxon>
        <taxon>Neoteleostei</taxon>
        <taxon>Acanthomorphata</taxon>
        <taxon>Eupercaria</taxon>
        <taxon>Perciformes</taxon>
        <taxon>Cottioidei</taxon>
        <taxon>Cottales</taxon>
        <taxon>Liparidae</taxon>
        <taxon>Liparis</taxon>
    </lineage>
</organism>
<dbReference type="AlphaFoldDB" id="A0A4Z2IKK5"/>